<dbReference type="Pfam" id="PF01359">
    <property type="entry name" value="Transposase_1"/>
    <property type="match status" value="1"/>
</dbReference>
<evidence type="ECO:0000256" key="1">
    <source>
        <dbReference type="SAM" id="Phobius"/>
    </source>
</evidence>
<keyword evidence="1" id="KW-1133">Transmembrane helix</keyword>
<gene>
    <name evidence="2" type="ORF">ElyMa_001820300</name>
</gene>
<feature type="transmembrane region" description="Helical" evidence="1">
    <location>
        <begin position="424"/>
        <end position="451"/>
    </location>
</feature>
<keyword evidence="1" id="KW-0812">Transmembrane</keyword>
<dbReference type="Proteomes" id="UP000762676">
    <property type="component" value="Unassembled WGS sequence"/>
</dbReference>
<comment type="caution">
    <text evidence="2">The sequence shown here is derived from an EMBL/GenBank/DDBJ whole genome shotgun (WGS) entry which is preliminary data.</text>
</comment>
<accession>A0AAV4EIB9</accession>
<name>A0AAV4EIB9_9GAST</name>
<organism evidence="2 3">
    <name type="scientific">Elysia marginata</name>
    <dbReference type="NCBI Taxonomy" id="1093978"/>
    <lineage>
        <taxon>Eukaryota</taxon>
        <taxon>Metazoa</taxon>
        <taxon>Spiralia</taxon>
        <taxon>Lophotrochozoa</taxon>
        <taxon>Mollusca</taxon>
        <taxon>Gastropoda</taxon>
        <taxon>Heterobranchia</taxon>
        <taxon>Euthyneura</taxon>
        <taxon>Panpulmonata</taxon>
        <taxon>Sacoglossa</taxon>
        <taxon>Placobranchoidea</taxon>
        <taxon>Plakobranchidae</taxon>
        <taxon>Elysia</taxon>
    </lineage>
</organism>
<protein>
    <submittedName>
        <fullName evidence="2">Transposase</fullName>
    </submittedName>
</protein>
<dbReference type="InterPro" id="IPR001888">
    <property type="entry name" value="Transposase_1"/>
</dbReference>
<dbReference type="EMBL" id="BMAT01003672">
    <property type="protein sequence ID" value="GFR60360.1"/>
    <property type="molecule type" value="Genomic_DNA"/>
</dbReference>
<evidence type="ECO:0000313" key="2">
    <source>
        <dbReference type="EMBL" id="GFR60360.1"/>
    </source>
</evidence>
<reference evidence="2 3" key="1">
    <citation type="journal article" date="2021" name="Elife">
        <title>Chloroplast acquisition without the gene transfer in kleptoplastic sea slugs, Plakobranchus ocellatus.</title>
        <authorList>
            <person name="Maeda T."/>
            <person name="Takahashi S."/>
            <person name="Yoshida T."/>
            <person name="Shimamura S."/>
            <person name="Takaki Y."/>
            <person name="Nagai Y."/>
            <person name="Toyoda A."/>
            <person name="Suzuki Y."/>
            <person name="Arimoto A."/>
            <person name="Ishii H."/>
            <person name="Satoh N."/>
            <person name="Nishiyama T."/>
            <person name="Hasebe M."/>
            <person name="Maruyama T."/>
            <person name="Minagawa J."/>
            <person name="Obokata J."/>
            <person name="Shigenobu S."/>
        </authorList>
    </citation>
    <scope>NUCLEOTIDE SEQUENCE [LARGE SCALE GENOMIC DNA]</scope>
</reference>
<keyword evidence="1" id="KW-0472">Membrane</keyword>
<keyword evidence="3" id="KW-1185">Reference proteome</keyword>
<proteinExistence type="predicted"/>
<dbReference type="AlphaFoldDB" id="A0AAV4EIB9"/>
<evidence type="ECO:0000313" key="3">
    <source>
        <dbReference type="Proteomes" id="UP000762676"/>
    </source>
</evidence>
<sequence length="474" mass="52691">MTWKHPSSPVTKKFKEQRHAAKVMAIIFWDAKGVILLDILPQAAGCGKLVLSDGVSDRYHTSPTSDTALAKMSSIQQTILAVTPPISLLETAKEKTTSVMWQRHLFQMLLLLKKSKKPQRTILNQRKDSATLDTYFATSLRLDKSTGQWKYSNGDVVDMTSSRALILREYKSGTGPAQPTYDCALWNPWEPFFIPTLCSDDNAFVCRLPATVETVCKMKTDENLHFTERWDGPEQTKLGLTRDQCLDECTKFANVTLGEYPCWAAEYRANELRCRLLKSQEKPTAIPPASRASGVSVHYKNCKEMASFPEDTCSVLCKCNTSREIFVPQTEEEMQLFVQQAAAQAKRELYVPTKNLSSTTRKKNSATDERSSSTGMGVLVVITKFHDLPPGMGVLVVITKFHDLPPGMGVLVVITKLHALPPGMGVLGIVMFVLVFGSLVGLDLINVVWAVRGWLTAWKSPDSTVSFLVIDHGP</sequence>